<name>A0ABY3U6K0_9MYCO</name>
<dbReference type="SUPFAM" id="SSF53474">
    <property type="entry name" value="alpha/beta-Hydrolases"/>
    <property type="match status" value="1"/>
</dbReference>
<evidence type="ECO:0000313" key="3">
    <source>
        <dbReference type="Proteomes" id="UP001055200"/>
    </source>
</evidence>
<dbReference type="InterPro" id="IPR000073">
    <property type="entry name" value="AB_hydrolase_1"/>
</dbReference>
<keyword evidence="2" id="KW-0378">Hydrolase</keyword>
<evidence type="ECO:0000313" key="2">
    <source>
        <dbReference type="EMBL" id="ULN53726.1"/>
    </source>
</evidence>
<dbReference type="RefSeq" id="WP_240171975.1">
    <property type="nucleotide sequence ID" value="NZ_CP092365.1"/>
</dbReference>
<dbReference type="PANTHER" id="PTHR43798">
    <property type="entry name" value="MONOACYLGLYCEROL LIPASE"/>
    <property type="match status" value="1"/>
</dbReference>
<accession>A0ABY3U6K0</accession>
<protein>
    <submittedName>
        <fullName evidence="2">Alpha/beta fold hydrolase</fullName>
    </submittedName>
</protein>
<dbReference type="Pfam" id="PF00561">
    <property type="entry name" value="Abhydrolase_1"/>
    <property type="match status" value="1"/>
</dbReference>
<dbReference type="Gene3D" id="3.40.50.1820">
    <property type="entry name" value="alpha/beta hydrolase"/>
    <property type="match status" value="1"/>
</dbReference>
<dbReference type="PANTHER" id="PTHR43798:SF33">
    <property type="entry name" value="HYDROLASE, PUTATIVE (AFU_ORTHOLOGUE AFUA_2G14860)-RELATED"/>
    <property type="match status" value="1"/>
</dbReference>
<proteinExistence type="predicted"/>
<keyword evidence="3" id="KW-1185">Reference proteome</keyword>
<dbReference type="GO" id="GO:0016787">
    <property type="term" value="F:hydrolase activity"/>
    <property type="evidence" value="ECO:0007669"/>
    <property type="project" value="UniProtKB-KW"/>
</dbReference>
<dbReference type="PRINTS" id="PR00111">
    <property type="entry name" value="ABHYDROLASE"/>
</dbReference>
<organism evidence="2 3">
    <name type="scientific">Mycolicibacillus parakoreensis</name>
    <dbReference type="NCBI Taxonomy" id="1069221"/>
    <lineage>
        <taxon>Bacteria</taxon>
        <taxon>Bacillati</taxon>
        <taxon>Actinomycetota</taxon>
        <taxon>Actinomycetes</taxon>
        <taxon>Mycobacteriales</taxon>
        <taxon>Mycobacteriaceae</taxon>
        <taxon>Mycolicibacillus</taxon>
    </lineage>
</organism>
<reference evidence="2" key="1">
    <citation type="submission" date="2022-08" db="EMBL/GenBank/DDBJ databases">
        <title>Complete genome sequence of 14 non-tuberculosis mycobacteria type-strains.</title>
        <authorList>
            <person name="Igarashi Y."/>
            <person name="Osugi A."/>
            <person name="Mitarai S."/>
        </authorList>
    </citation>
    <scope>NUCLEOTIDE SEQUENCE</scope>
    <source>
        <strain evidence="2">DSM 45575</strain>
    </source>
</reference>
<dbReference type="EMBL" id="CP092365">
    <property type="protein sequence ID" value="ULN53726.1"/>
    <property type="molecule type" value="Genomic_DNA"/>
</dbReference>
<feature type="domain" description="AB hydrolase-1" evidence="1">
    <location>
        <begin position="39"/>
        <end position="279"/>
    </location>
</feature>
<gene>
    <name evidence="2" type="ORF">MIU77_05300</name>
</gene>
<evidence type="ECO:0000259" key="1">
    <source>
        <dbReference type="Pfam" id="PF00561"/>
    </source>
</evidence>
<dbReference type="InterPro" id="IPR029058">
    <property type="entry name" value="AB_hydrolase_fold"/>
</dbReference>
<dbReference type="Proteomes" id="UP001055200">
    <property type="component" value="Chromosome"/>
</dbReference>
<dbReference type="InterPro" id="IPR050266">
    <property type="entry name" value="AB_hydrolase_sf"/>
</dbReference>
<sequence length="296" mass="31943">MADRLIPPGSTETFLALDGGQVRVLRSTAKPSDRSRRALLALHGGSTDNTAISWYQTFAAMGAERPVIGFDLPGFGATTGLEPLGGPAAMADFVARAADRLGIERAVVAGVSMGGDVALNAALRHRDLVEALVLIAPGGLVPRFHGRLIQRSAWLAARLPDPLLLPLTRLANRFVKTAVRAVLNDPDALPQPVLAEFVREARRPDAALGYLRYNQATLGPRSMRNNLLPVVSRITVPTLFFHGQNDPIVDPAGSRQACERMPHAELVMVPDCGHWAQLEAGDRFFAELRRFLAPMA</sequence>